<dbReference type="EMBL" id="JBHSMH010000005">
    <property type="protein sequence ID" value="MFC5467942.1"/>
    <property type="molecule type" value="Genomic_DNA"/>
</dbReference>
<dbReference type="Pfam" id="PF12833">
    <property type="entry name" value="HTH_18"/>
    <property type="match status" value="1"/>
</dbReference>
<dbReference type="PROSITE" id="PS01124">
    <property type="entry name" value="HTH_ARAC_FAMILY_2"/>
    <property type="match status" value="1"/>
</dbReference>
<dbReference type="InterPro" id="IPR018060">
    <property type="entry name" value="HTH_AraC"/>
</dbReference>
<dbReference type="InterPro" id="IPR020449">
    <property type="entry name" value="Tscrpt_reg_AraC-type_HTH"/>
</dbReference>
<evidence type="ECO:0000256" key="2">
    <source>
        <dbReference type="ARBA" id="ARBA00023125"/>
    </source>
</evidence>
<accession>A0ABW0LSG7</accession>
<dbReference type="InterPro" id="IPR018062">
    <property type="entry name" value="HTH_AraC-typ_CS"/>
</dbReference>
<feature type="domain" description="HTH araC/xylS-type" evidence="4">
    <location>
        <begin position="172"/>
        <end position="271"/>
    </location>
</feature>
<dbReference type="Proteomes" id="UP001596105">
    <property type="component" value="Unassembled WGS sequence"/>
</dbReference>
<evidence type="ECO:0000256" key="3">
    <source>
        <dbReference type="ARBA" id="ARBA00023163"/>
    </source>
</evidence>
<keyword evidence="2" id="KW-0238">DNA-binding</keyword>
<dbReference type="PRINTS" id="PR00032">
    <property type="entry name" value="HTHARAC"/>
</dbReference>
<dbReference type="Gene3D" id="2.60.120.280">
    <property type="entry name" value="Regulatory protein AraC"/>
    <property type="match status" value="1"/>
</dbReference>
<dbReference type="SMART" id="SM00342">
    <property type="entry name" value="HTH_ARAC"/>
    <property type="match status" value="1"/>
</dbReference>
<comment type="caution">
    <text evidence="5">The sequence shown here is derived from an EMBL/GenBank/DDBJ whole genome shotgun (WGS) entry which is preliminary data.</text>
</comment>
<evidence type="ECO:0000313" key="6">
    <source>
        <dbReference type="Proteomes" id="UP001596105"/>
    </source>
</evidence>
<proteinExistence type="predicted"/>
<keyword evidence="1" id="KW-0805">Transcription regulation</keyword>
<evidence type="ECO:0000313" key="5">
    <source>
        <dbReference type="EMBL" id="MFC5467942.1"/>
    </source>
</evidence>
<dbReference type="SUPFAM" id="SSF51215">
    <property type="entry name" value="Regulatory protein AraC"/>
    <property type="match status" value="1"/>
</dbReference>
<sequence length="276" mass="31459">MNKLSFPNVTELDAELPLYLTSIGHWDYQERTRRPEGFPDYQWLQADAGAGELIVGDKRYAVKPGQGFFLFPREAHLYQPVADNWGVHWMSFNGGLVPSLLRQAGIIRSGVFALSAPERIIAHFDQIHALSLSRIPLLGMEISKLLYAFLLDLSRSVRTGASSADHRLAKLQPVVRFIEANSHRPISIDEMAGAIDVSVQYLCQLFKVGMRMRPMEYVNRERIKRSKEWMFREPGIKMREVAAKVGFDNPSYFSSVFKRIEGMSPEQFKLSHGRNS</sequence>
<keyword evidence="3" id="KW-0804">Transcription</keyword>
<gene>
    <name evidence="5" type="ORF">ACFPPD_04365</name>
</gene>
<reference evidence="6" key="1">
    <citation type="journal article" date="2019" name="Int. J. Syst. Evol. Microbiol.">
        <title>The Global Catalogue of Microorganisms (GCM) 10K type strain sequencing project: providing services to taxonomists for standard genome sequencing and annotation.</title>
        <authorList>
            <consortium name="The Broad Institute Genomics Platform"/>
            <consortium name="The Broad Institute Genome Sequencing Center for Infectious Disease"/>
            <person name="Wu L."/>
            <person name="Ma J."/>
        </authorList>
    </citation>
    <scope>NUCLEOTIDE SEQUENCE [LARGE SCALE GENOMIC DNA]</scope>
    <source>
        <strain evidence="6">CCUG 57113</strain>
    </source>
</reference>
<dbReference type="Pfam" id="PF02311">
    <property type="entry name" value="AraC_binding"/>
    <property type="match status" value="1"/>
</dbReference>
<organism evidence="5 6">
    <name type="scientific">Cohnella suwonensis</name>
    <dbReference type="NCBI Taxonomy" id="696072"/>
    <lineage>
        <taxon>Bacteria</taxon>
        <taxon>Bacillati</taxon>
        <taxon>Bacillota</taxon>
        <taxon>Bacilli</taxon>
        <taxon>Bacillales</taxon>
        <taxon>Paenibacillaceae</taxon>
        <taxon>Cohnella</taxon>
    </lineage>
</organism>
<dbReference type="PANTHER" id="PTHR43280:SF28">
    <property type="entry name" value="HTH-TYPE TRANSCRIPTIONAL ACTIVATOR RHAS"/>
    <property type="match status" value="1"/>
</dbReference>
<dbReference type="PROSITE" id="PS00041">
    <property type="entry name" value="HTH_ARAC_FAMILY_1"/>
    <property type="match status" value="1"/>
</dbReference>
<dbReference type="InterPro" id="IPR037923">
    <property type="entry name" value="HTH-like"/>
</dbReference>
<dbReference type="InterPro" id="IPR009057">
    <property type="entry name" value="Homeodomain-like_sf"/>
</dbReference>
<keyword evidence="6" id="KW-1185">Reference proteome</keyword>
<dbReference type="InterPro" id="IPR003313">
    <property type="entry name" value="AraC-bd"/>
</dbReference>
<dbReference type="SUPFAM" id="SSF46689">
    <property type="entry name" value="Homeodomain-like"/>
    <property type="match status" value="2"/>
</dbReference>
<dbReference type="Gene3D" id="1.10.10.60">
    <property type="entry name" value="Homeodomain-like"/>
    <property type="match status" value="2"/>
</dbReference>
<dbReference type="PANTHER" id="PTHR43280">
    <property type="entry name" value="ARAC-FAMILY TRANSCRIPTIONAL REGULATOR"/>
    <property type="match status" value="1"/>
</dbReference>
<evidence type="ECO:0000259" key="4">
    <source>
        <dbReference type="PROSITE" id="PS01124"/>
    </source>
</evidence>
<name>A0ABW0LSG7_9BACL</name>
<protein>
    <submittedName>
        <fullName evidence="5">AraC family transcriptional regulator</fullName>
    </submittedName>
</protein>
<evidence type="ECO:0000256" key="1">
    <source>
        <dbReference type="ARBA" id="ARBA00023015"/>
    </source>
</evidence>
<dbReference type="RefSeq" id="WP_209743482.1">
    <property type="nucleotide sequence ID" value="NZ_JBHSMH010000005.1"/>
</dbReference>